<keyword evidence="1" id="KW-0812">Transmembrane</keyword>
<feature type="transmembrane region" description="Helical" evidence="1">
    <location>
        <begin position="218"/>
        <end position="238"/>
    </location>
</feature>
<feature type="transmembrane region" description="Helical" evidence="1">
    <location>
        <begin position="106"/>
        <end position="125"/>
    </location>
</feature>
<dbReference type="Pfam" id="PF09852">
    <property type="entry name" value="DUF2079"/>
    <property type="match status" value="1"/>
</dbReference>
<dbReference type="Proteomes" id="UP000177821">
    <property type="component" value="Unassembled WGS sequence"/>
</dbReference>
<feature type="transmembrane region" description="Helical" evidence="1">
    <location>
        <begin position="137"/>
        <end position="155"/>
    </location>
</feature>
<gene>
    <name evidence="2" type="ORF">A3J50_00785</name>
</gene>
<evidence type="ECO:0000313" key="3">
    <source>
        <dbReference type="Proteomes" id="UP000177821"/>
    </source>
</evidence>
<accession>A0A1G1WPS2</accession>
<name>A0A1G1WPS2_9BACT</name>
<evidence type="ECO:0008006" key="4">
    <source>
        <dbReference type="Google" id="ProtNLM"/>
    </source>
</evidence>
<feature type="transmembrane region" description="Helical" evidence="1">
    <location>
        <begin position="327"/>
        <end position="348"/>
    </location>
</feature>
<dbReference type="AlphaFoldDB" id="A0A1G1WPS2"/>
<sequence length="505" mass="58575">MLKIRQRIRRTLSLLAEDITRHRLLWFFLAFFSFFYSIWVLTRHNFFGTDAVDLGIFDQIIWKYSQFKEPLSTVKFSTYPGVNILGDHFHPIIAILSPLLWFWNNVAAILIAQVLLVVGSAWPIYKIALVKFNSKMLALGMSVSYLSFIGLQTLLEYDFHEVAFALPLLSFSFYFLELKKHFYFYVCLALSFLVKEDMPLVMATLGIWAFLRLREYKLGLITFGVSGVFYFLVTRFIIPYFKGAPFDYEHLDPSVGKSTSDLLLTAVTDPLLVIRTAFYDGDWIKLRTMLNLASSYLFLPLISPTSLIMLIPNIVSRFLTELPQRWIIRFQYSAIWDPILAIGTIYAIKNLLSFSNKFHLGQKLSRKALPILGLALIASSLYVTWKINGPLTHRIFNPSFYKPLDRYAQNYTLLALIPPEASVMAQSAFVPHLSHRDQIYRYDDTIFAKKIFPDYIIMSTEEHSDPPYTQEDLTKRVLQLKENTLYQVLSWDGARLLLRKNNENN</sequence>
<keyword evidence="1" id="KW-0472">Membrane</keyword>
<keyword evidence="1" id="KW-1133">Transmembrane helix</keyword>
<organism evidence="2 3">
    <name type="scientific">Candidatus Woykebacteria bacterium RIFCSPHIGHO2_02_FULL_43_16b</name>
    <dbReference type="NCBI Taxonomy" id="1802601"/>
    <lineage>
        <taxon>Bacteria</taxon>
        <taxon>Candidatus Woykeibacteriota</taxon>
    </lineage>
</organism>
<protein>
    <recommendedName>
        <fullName evidence="4">DUF2079 domain-containing protein</fullName>
    </recommendedName>
</protein>
<evidence type="ECO:0000313" key="2">
    <source>
        <dbReference type="EMBL" id="OGY29742.1"/>
    </source>
</evidence>
<feature type="transmembrane region" description="Helical" evidence="1">
    <location>
        <begin position="182"/>
        <end position="211"/>
    </location>
</feature>
<evidence type="ECO:0000256" key="1">
    <source>
        <dbReference type="SAM" id="Phobius"/>
    </source>
</evidence>
<proteinExistence type="predicted"/>
<feature type="transmembrane region" description="Helical" evidence="1">
    <location>
        <begin position="24"/>
        <end position="42"/>
    </location>
</feature>
<feature type="transmembrane region" description="Helical" evidence="1">
    <location>
        <begin position="296"/>
        <end position="315"/>
    </location>
</feature>
<feature type="transmembrane region" description="Helical" evidence="1">
    <location>
        <begin position="368"/>
        <end position="385"/>
    </location>
</feature>
<dbReference type="EMBL" id="MHCX01000014">
    <property type="protein sequence ID" value="OGY29742.1"/>
    <property type="molecule type" value="Genomic_DNA"/>
</dbReference>
<comment type="caution">
    <text evidence="2">The sequence shown here is derived from an EMBL/GenBank/DDBJ whole genome shotgun (WGS) entry which is preliminary data.</text>
</comment>
<reference evidence="2 3" key="1">
    <citation type="journal article" date="2016" name="Nat. Commun.">
        <title>Thousands of microbial genomes shed light on interconnected biogeochemical processes in an aquifer system.</title>
        <authorList>
            <person name="Anantharaman K."/>
            <person name="Brown C.T."/>
            <person name="Hug L.A."/>
            <person name="Sharon I."/>
            <person name="Castelle C.J."/>
            <person name="Probst A.J."/>
            <person name="Thomas B.C."/>
            <person name="Singh A."/>
            <person name="Wilkins M.J."/>
            <person name="Karaoz U."/>
            <person name="Brodie E.L."/>
            <person name="Williams K.H."/>
            <person name="Hubbard S.S."/>
            <person name="Banfield J.F."/>
        </authorList>
    </citation>
    <scope>NUCLEOTIDE SEQUENCE [LARGE SCALE GENOMIC DNA]</scope>
</reference>
<dbReference type="InterPro" id="IPR018650">
    <property type="entry name" value="STSV1_Orf64"/>
</dbReference>